<proteinExistence type="predicted"/>
<gene>
    <name evidence="1" type="primary">RvY_00589-1</name>
    <name evidence="1" type="synonym">RvY_00589.1</name>
    <name evidence="1" type="ORF">RvY_00589</name>
</gene>
<name>A0A1D1UE83_RAMVA</name>
<dbReference type="AlphaFoldDB" id="A0A1D1UE83"/>
<reference evidence="1 2" key="1">
    <citation type="journal article" date="2016" name="Nat. Commun.">
        <title>Extremotolerant tardigrade genome and improved radiotolerance of human cultured cells by tardigrade-unique protein.</title>
        <authorList>
            <person name="Hashimoto T."/>
            <person name="Horikawa D.D."/>
            <person name="Saito Y."/>
            <person name="Kuwahara H."/>
            <person name="Kozuka-Hata H."/>
            <person name="Shin-I T."/>
            <person name="Minakuchi Y."/>
            <person name="Ohishi K."/>
            <person name="Motoyama A."/>
            <person name="Aizu T."/>
            <person name="Enomoto A."/>
            <person name="Kondo K."/>
            <person name="Tanaka S."/>
            <person name="Hara Y."/>
            <person name="Koshikawa S."/>
            <person name="Sagara H."/>
            <person name="Miura T."/>
            <person name="Yokobori S."/>
            <person name="Miyagawa K."/>
            <person name="Suzuki Y."/>
            <person name="Kubo T."/>
            <person name="Oyama M."/>
            <person name="Kohara Y."/>
            <person name="Fujiyama A."/>
            <person name="Arakawa K."/>
            <person name="Katayama T."/>
            <person name="Toyoda A."/>
            <person name="Kunieda T."/>
        </authorList>
    </citation>
    <scope>NUCLEOTIDE SEQUENCE [LARGE SCALE GENOMIC DNA]</scope>
    <source>
        <strain evidence="1 2">YOKOZUNA-1</strain>
    </source>
</reference>
<keyword evidence="2" id="KW-1185">Reference proteome</keyword>
<sequence>MAKGSEYAINPVANTSDNYNFEAVYFPLRSEERRATEKTKREMVTKRLVPEPESKLTNSNARCLWYAKAALLKTNGNSVCSV</sequence>
<organism evidence="1 2">
    <name type="scientific">Ramazzottius varieornatus</name>
    <name type="common">Water bear</name>
    <name type="synonym">Tardigrade</name>
    <dbReference type="NCBI Taxonomy" id="947166"/>
    <lineage>
        <taxon>Eukaryota</taxon>
        <taxon>Metazoa</taxon>
        <taxon>Ecdysozoa</taxon>
        <taxon>Tardigrada</taxon>
        <taxon>Eutardigrada</taxon>
        <taxon>Parachela</taxon>
        <taxon>Hypsibioidea</taxon>
        <taxon>Ramazzottiidae</taxon>
        <taxon>Ramazzottius</taxon>
    </lineage>
</organism>
<accession>A0A1D1UE83</accession>
<dbReference type="Proteomes" id="UP000186922">
    <property type="component" value="Unassembled WGS sequence"/>
</dbReference>
<evidence type="ECO:0000313" key="2">
    <source>
        <dbReference type="Proteomes" id="UP000186922"/>
    </source>
</evidence>
<comment type="caution">
    <text evidence="1">The sequence shown here is derived from an EMBL/GenBank/DDBJ whole genome shotgun (WGS) entry which is preliminary data.</text>
</comment>
<dbReference type="EMBL" id="BDGG01000001">
    <property type="protein sequence ID" value="GAU87791.1"/>
    <property type="molecule type" value="Genomic_DNA"/>
</dbReference>
<protein>
    <submittedName>
        <fullName evidence="1">Uncharacterized protein</fullName>
    </submittedName>
</protein>
<evidence type="ECO:0000313" key="1">
    <source>
        <dbReference type="EMBL" id="GAU87791.1"/>
    </source>
</evidence>